<accession>A0A1T4XZK2</accession>
<name>A0A1T4XZK2_9FIRM</name>
<evidence type="ECO:0000313" key="4">
    <source>
        <dbReference type="EMBL" id="SKA95007.1"/>
    </source>
</evidence>
<dbReference type="InterPro" id="IPR036890">
    <property type="entry name" value="HATPase_C_sf"/>
</dbReference>
<keyword evidence="2" id="KW-1133">Transmembrane helix</keyword>
<dbReference type="RefSeq" id="WP_242943471.1">
    <property type="nucleotide sequence ID" value="NZ_CAKWSB010000041.1"/>
</dbReference>
<feature type="transmembrane region" description="Helical" evidence="2">
    <location>
        <begin position="64"/>
        <end position="84"/>
    </location>
</feature>
<feature type="transmembrane region" description="Helical" evidence="2">
    <location>
        <begin position="42"/>
        <end position="58"/>
    </location>
</feature>
<feature type="transmembrane region" description="Helical" evidence="2">
    <location>
        <begin position="169"/>
        <end position="188"/>
    </location>
</feature>
<keyword evidence="1" id="KW-0175">Coiled coil</keyword>
<feature type="domain" description="Sensor histidine kinase NatK-like C-terminal" evidence="3">
    <location>
        <begin position="332"/>
        <end position="437"/>
    </location>
</feature>
<feature type="transmembrane region" description="Helical" evidence="2">
    <location>
        <begin position="12"/>
        <end position="30"/>
    </location>
</feature>
<dbReference type="Gene3D" id="3.30.565.10">
    <property type="entry name" value="Histidine kinase-like ATPase, C-terminal domain"/>
    <property type="match status" value="1"/>
</dbReference>
<sequence length="444" mass="49641">MPLKIPYYEMDIPRLVTALADWLACLLYLRFLPPRYGGVKRAALYGGALAVLALYLVATDGFDGWRFNVLYAVSVALMLLFMAAATRADRWQVGYFCTRAFILAGFAGALTWQMYVYFARYIAALQSLPALVLFIAAGFGIIFGLMWLLEDGGSTGSIQFDIRPRTTCIAAVMAAAIYILSSISYTQLNTPFSARGTMEIYTMRTVVYFGGVALLFAYQSQLRDLLTQREADALRNMLHIQYENYKIRQESIDLINQKYHDLKHQIAVLRAESGEKRNAVLDNMEQEIKAYEAQNDTGNKVLDTVLTGKSLTCRTKNIQLTCVADGTALDFMDVMDISNLFGNALDNAIESTDKITDPERRLIHLSVARQKGFAAIRIENCFDGELKFEKGLPVTTKKDVLYHGFGVKSIQNAAAKYGGTATITTREGWFELRVLIPLGQPQQE</sequence>
<dbReference type="Proteomes" id="UP000190286">
    <property type="component" value="Unassembled WGS sequence"/>
</dbReference>
<keyword evidence="2" id="KW-0472">Membrane</keyword>
<organism evidence="4 5">
    <name type="scientific">Gemmiger formicilis</name>
    <dbReference type="NCBI Taxonomy" id="745368"/>
    <lineage>
        <taxon>Bacteria</taxon>
        <taxon>Bacillati</taxon>
        <taxon>Bacillota</taxon>
        <taxon>Clostridia</taxon>
        <taxon>Eubacteriales</taxon>
        <taxon>Gemmiger</taxon>
    </lineage>
</organism>
<evidence type="ECO:0000259" key="3">
    <source>
        <dbReference type="Pfam" id="PF14501"/>
    </source>
</evidence>
<evidence type="ECO:0000256" key="1">
    <source>
        <dbReference type="SAM" id="Coils"/>
    </source>
</evidence>
<feature type="transmembrane region" description="Helical" evidence="2">
    <location>
        <begin position="200"/>
        <end position="218"/>
    </location>
</feature>
<dbReference type="SUPFAM" id="SSF55874">
    <property type="entry name" value="ATPase domain of HSP90 chaperone/DNA topoisomerase II/histidine kinase"/>
    <property type="match status" value="1"/>
</dbReference>
<reference evidence="4 5" key="1">
    <citation type="submission" date="2017-02" db="EMBL/GenBank/DDBJ databases">
        <authorList>
            <person name="Peterson S.W."/>
        </authorList>
    </citation>
    <scope>NUCLEOTIDE SEQUENCE [LARGE SCALE GENOMIC DNA]</scope>
    <source>
        <strain evidence="4 5">ATCC 27749</strain>
    </source>
</reference>
<evidence type="ECO:0000313" key="5">
    <source>
        <dbReference type="Proteomes" id="UP000190286"/>
    </source>
</evidence>
<proteinExistence type="predicted"/>
<feature type="transmembrane region" description="Helical" evidence="2">
    <location>
        <begin position="96"/>
        <end position="118"/>
    </location>
</feature>
<dbReference type="CDD" id="cd16935">
    <property type="entry name" value="HATPase_AgrC-ComD-like"/>
    <property type="match status" value="1"/>
</dbReference>
<dbReference type="AlphaFoldDB" id="A0A1T4XZK2"/>
<feature type="transmembrane region" description="Helical" evidence="2">
    <location>
        <begin position="130"/>
        <end position="149"/>
    </location>
</feature>
<dbReference type="STRING" id="745368.SAMN02745178_02564"/>
<evidence type="ECO:0000256" key="2">
    <source>
        <dbReference type="SAM" id="Phobius"/>
    </source>
</evidence>
<dbReference type="Pfam" id="PF14501">
    <property type="entry name" value="HATPase_c_5"/>
    <property type="match status" value="1"/>
</dbReference>
<protein>
    <submittedName>
        <fullName evidence="4">GHKL domain-containing protein</fullName>
    </submittedName>
</protein>
<feature type="coiled-coil region" evidence="1">
    <location>
        <begin position="252"/>
        <end position="301"/>
    </location>
</feature>
<dbReference type="EMBL" id="FUYF01000024">
    <property type="protein sequence ID" value="SKA95007.1"/>
    <property type="molecule type" value="Genomic_DNA"/>
</dbReference>
<dbReference type="GeneID" id="93338998"/>
<keyword evidence="5" id="KW-1185">Reference proteome</keyword>
<gene>
    <name evidence="4" type="ORF">SAMN02745178_02564</name>
</gene>
<keyword evidence="2" id="KW-0812">Transmembrane</keyword>
<dbReference type="InterPro" id="IPR032834">
    <property type="entry name" value="NatK-like_C"/>
</dbReference>